<evidence type="ECO:0000313" key="2">
    <source>
        <dbReference type="EMBL" id="GIQ86559.1"/>
    </source>
</evidence>
<accession>A0A9K3CZY7</accession>
<organism evidence="2 3">
    <name type="scientific">Kipferlia bialata</name>
    <dbReference type="NCBI Taxonomy" id="797122"/>
    <lineage>
        <taxon>Eukaryota</taxon>
        <taxon>Metamonada</taxon>
        <taxon>Carpediemonas-like organisms</taxon>
        <taxon>Kipferlia</taxon>
    </lineage>
</organism>
<evidence type="ECO:0000256" key="1">
    <source>
        <dbReference type="SAM" id="MobiDB-lite"/>
    </source>
</evidence>
<proteinExistence type="predicted"/>
<dbReference type="Gene3D" id="3.10.20.90">
    <property type="entry name" value="Phosphatidylinositol 3-kinase Catalytic Subunit, Chain A, domain 1"/>
    <property type="match status" value="1"/>
</dbReference>
<evidence type="ECO:0008006" key="4">
    <source>
        <dbReference type="Google" id="ProtNLM"/>
    </source>
</evidence>
<dbReference type="EMBL" id="BDIP01002612">
    <property type="protein sequence ID" value="GIQ86559.1"/>
    <property type="molecule type" value="Genomic_DNA"/>
</dbReference>
<keyword evidence="3" id="KW-1185">Reference proteome</keyword>
<gene>
    <name evidence="2" type="ORF">KIPB_008434</name>
</gene>
<sequence>MNSTVRIIVCSSQQAVEYRILRSRPLYALTSHFSRMYGSATRTLQFFTADGDAVSPSETADSLGLSGYDRLIVENMPRPSPESASAALRQNAERARQSMPQEE</sequence>
<evidence type="ECO:0000313" key="3">
    <source>
        <dbReference type="Proteomes" id="UP000265618"/>
    </source>
</evidence>
<name>A0A9K3CZY7_9EUKA</name>
<dbReference type="AlphaFoldDB" id="A0A9K3CZY7"/>
<dbReference type="Proteomes" id="UP000265618">
    <property type="component" value="Unassembled WGS sequence"/>
</dbReference>
<reference evidence="2 3" key="1">
    <citation type="journal article" date="2018" name="PLoS ONE">
        <title>The draft genome of Kipferlia bialata reveals reductive genome evolution in fornicate parasites.</title>
        <authorList>
            <person name="Tanifuji G."/>
            <person name="Takabayashi S."/>
            <person name="Kume K."/>
            <person name="Takagi M."/>
            <person name="Nakayama T."/>
            <person name="Kamikawa R."/>
            <person name="Inagaki Y."/>
            <person name="Hashimoto T."/>
        </authorList>
    </citation>
    <scope>NUCLEOTIDE SEQUENCE [LARGE SCALE GENOMIC DNA]</scope>
    <source>
        <strain evidence="2">NY0173</strain>
    </source>
</reference>
<comment type="caution">
    <text evidence="2">The sequence shown here is derived from an EMBL/GenBank/DDBJ whole genome shotgun (WGS) entry which is preliminary data.</text>
</comment>
<protein>
    <recommendedName>
        <fullName evidence="4">Rad60/SUMO-like domain-containing protein</fullName>
    </recommendedName>
</protein>
<feature type="region of interest" description="Disordered" evidence="1">
    <location>
        <begin position="75"/>
        <end position="103"/>
    </location>
</feature>